<dbReference type="Proteomes" id="UP000233469">
    <property type="component" value="Unassembled WGS sequence"/>
</dbReference>
<dbReference type="EMBL" id="LLXL01000187">
    <property type="protein sequence ID" value="PKK76378.1"/>
    <property type="molecule type" value="Genomic_DNA"/>
</dbReference>
<proteinExistence type="predicted"/>
<comment type="caution">
    <text evidence="1">The sequence shown here is derived from an EMBL/GenBank/DDBJ whole genome shotgun (WGS) entry which is preliminary data.</text>
</comment>
<gene>
    <name evidence="1" type="ORF">RhiirC2_772563</name>
</gene>
<reference evidence="1 2" key="1">
    <citation type="submission" date="2016-04" db="EMBL/GenBank/DDBJ databases">
        <title>Genome analyses suggest a sexual origin of heterokaryosis in a supposedly ancient asexual fungus.</title>
        <authorList>
            <person name="Ropars J."/>
            <person name="Sedzielewska K."/>
            <person name="Noel J."/>
            <person name="Charron P."/>
            <person name="Farinelli L."/>
            <person name="Marton T."/>
            <person name="Kruger M."/>
            <person name="Pelin A."/>
            <person name="Brachmann A."/>
            <person name="Corradi N."/>
        </authorList>
    </citation>
    <scope>NUCLEOTIDE SEQUENCE [LARGE SCALE GENOMIC DNA]</scope>
    <source>
        <strain evidence="1 2">C2</strain>
    </source>
</reference>
<evidence type="ECO:0000313" key="2">
    <source>
        <dbReference type="Proteomes" id="UP000233469"/>
    </source>
</evidence>
<protein>
    <submittedName>
        <fullName evidence="1">Uncharacterized protein</fullName>
    </submittedName>
</protein>
<reference evidence="1 2" key="2">
    <citation type="submission" date="2017-10" db="EMBL/GenBank/DDBJ databases">
        <title>Extensive intraspecific genome diversity in a model arbuscular mycorrhizal fungus.</title>
        <authorList>
            <person name="Chen E.C.H."/>
            <person name="Morin E."/>
            <person name="Baudet D."/>
            <person name="Noel J."/>
            <person name="Ndikumana S."/>
            <person name="Charron P."/>
            <person name="St-Onge C."/>
            <person name="Giorgi J."/>
            <person name="Grigoriev I.V."/>
            <person name="Roux C."/>
            <person name="Martin F.M."/>
            <person name="Corradi N."/>
        </authorList>
    </citation>
    <scope>NUCLEOTIDE SEQUENCE [LARGE SCALE GENOMIC DNA]</scope>
    <source>
        <strain evidence="1 2">C2</strain>
    </source>
</reference>
<feature type="non-terminal residue" evidence="1">
    <location>
        <position position="101"/>
    </location>
</feature>
<organism evidence="1 2">
    <name type="scientific">Rhizophagus irregularis</name>
    <dbReference type="NCBI Taxonomy" id="588596"/>
    <lineage>
        <taxon>Eukaryota</taxon>
        <taxon>Fungi</taxon>
        <taxon>Fungi incertae sedis</taxon>
        <taxon>Mucoromycota</taxon>
        <taxon>Glomeromycotina</taxon>
        <taxon>Glomeromycetes</taxon>
        <taxon>Glomerales</taxon>
        <taxon>Glomeraceae</taxon>
        <taxon>Rhizophagus</taxon>
    </lineage>
</organism>
<accession>A0A2N1NR65</accession>
<sequence>MSKLSADCLFEIFEFLANDKESTNYNFQTLKTLIKCLPNESKEIISKTEIDFSISISKPMFNYPSFCKILLICEIHRKFENYTLIEIYKLFMNITELKIFS</sequence>
<evidence type="ECO:0000313" key="1">
    <source>
        <dbReference type="EMBL" id="PKK76378.1"/>
    </source>
</evidence>
<name>A0A2N1NR65_9GLOM</name>
<dbReference type="AlphaFoldDB" id="A0A2N1NR65"/>